<feature type="chain" id="PRO_5042063610" evidence="3">
    <location>
        <begin position="21"/>
        <end position="174"/>
    </location>
</feature>
<dbReference type="Proteomes" id="UP001190700">
    <property type="component" value="Unassembled WGS sequence"/>
</dbReference>
<reference evidence="4 5" key="1">
    <citation type="journal article" date="2015" name="Genome Biol. Evol.">
        <title>Comparative Genomics of a Bacterivorous Green Alga Reveals Evolutionary Causalities and Consequences of Phago-Mixotrophic Mode of Nutrition.</title>
        <authorList>
            <person name="Burns J.A."/>
            <person name="Paasch A."/>
            <person name="Narechania A."/>
            <person name="Kim E."/>
        </authorList>
    </citation>
    <scope>NUCLEOTIDE SEQUENCE [LARGE SCALE GENOMIC DNA]</scope>
    <source>
        <strain evidence="4 5">PLY_AMNH</strain>
    </source>
</reference>
<name>A0AAE0GUT1_9CHLO</name>
<organism evidence="4 5">
    <name type="scientific">Cymbomonas tetramitiformis</name>
    <dbReference type="NCBI Taxonomy" id="36881"/>
    <lineage>
        <taxon>Eukaryota</taxon>
        <taxon>Viridiplantae</taxon>
        <taxon>Chlorophyta</taxon>
        <taxon>Pyramimonadophyceae</taxon>
        <taxon>Pyramimonadales</taxon>
        <taxon>Pyramimonadaceae</taxon>
        <taxon>Cymbomonas</taxon>
    </lineage>
</organism>
<keyword evidence="2" id="KW-0812">Transmembrane</keyword>
<keyword evidence="2" id="KW-1133">Transmembrane helix</keyword>
<gene>
    <name evidence="4" type="ORF">CYMTET_7619</name>
</gene>
<feature type="signal peptide" evidence="3">
    <location>
        <begin position="1"/>
        <end position="20"/>
    </location>
</feature>
<evidence type="ECO:0000256" key="2">
    <source>
        <dbReference type="SAM" id="Phobius"/>
    </source>
</evidence>
<accession>A0AAE0GUT1</accession>
<feature type="transmembrane region" description="Helical" evidence="2">
    <location>
        <begin position="145"/>
        <end position="168"/>
    </location>
</feature>
<keyword evidence="5" id="KW-1185">Reference proteome</keyword>
<feature type="region of interest" description="Disordered" evidence="1">
    <location>
        <begin position="113"/>
        <end position="140"/>
    </location>
</feature>
<evidence type="ECO:0000256" key="1">
    <source>
        <dbReference type="SAM" id="MobiDB-lite"/>
    </source>
</evidence>
<dbReference type="EMBL" id="LGRX02002166">
    <property type="protein sequence ID" value="KAK3284744.1"/>
    <property type="molecule type" value="Genomic_DNA"/>
</dbReference>
<evidence type="ECO:0000313" key="4">
    <source>
        <dbReference type="EMBL" id="KAK3284744.1"/>
    </source>
</evidence>
<dbReference type="AlphaFoldDB" id="A0AAE0GUT1"/>
<comment type="caution">
    <text evidence="4">The sequence shown here is derived from an EMBL/GenBank/DDBJ whole genome shotgun (WGS) entry which is preliminary data.</text>
</comment>
<proteinExistence type="predicted"/>
<keyword evidence="2" id="KW-0472">Membrane</keyword>
<protein>
    <submittedName>
        <fullName evidence="4">Uncharacterized protein</fullName>
    </submittedName>
</protein>
<evidence type="ECO:0000256" key="3">
    <source>
        <dbReference type="SAM" id="SignalP"/>
    </source>
</evidence>
<keyword evidence="3" id="KW-0732">Signal</keyword>
<sequence>MRVFLCIFVTLCISLTQVHSRQLLCRGGQAECALKAAKRYGETSGHHPPPAPSLPGTSYSKEVLEQILDEKVKLKASAEAWSLSSNAPPGLEFEKQKIELAITNLQAELGTSGDVSSLGKPQDMVSSSSAQSQTEEQEPIASDGISMLSVLLPLTFGGICGAVLIHLYRGHVGN</sequence>
<evidence type="ECO:0000313" key="5">
    <source>
        <dbReference type="Proteomes" id="UP001190700"/>
    </source>
</evidence>